<dbReference type="GO" id="GO:0004519">
    <property type="term" value="F:endonuclease activity"/>
    <property type="evidence" value="ECO:0007669"/>
    <property type="project" value="UniProtKB-KW"/>
</dbReference>
<keyword evidence="2" id="KW-0378">Hydrolase</keyword>
<reference evidence="2" key="1">
    <citation type="submission" date="2020-10" db="EMBL/GenBank/DDBJ databases">
        <authorList>
            <person name="Castelo-Branco R."/>
            <person name="Eusebio N."/>
            <person name="Adriana R."/>
            <person name="Vieira A."/>
            <person name="Brugerolle De Fraissinette N."/>
            <person name="Rezende De Castro R."/>
            <person name="Schneider M.P."/>
            <person name="Vasconcelos V."/>
            <person name="Leao P.N."/>
        </authorList>
    </citation>
    <scope>NUCLEOTIDE SEQUENCE</scope>
    <source>
        <strain evidence="2">LEGE 07310</strain>
    </source>
</reference>
<keyword evidence="2" id="KW-0255">Endonuclease</keyword>
<dbReference type="AlphaFoldDB" id="A0A8J7AJJ4"/>
<evidence type="ECO:0000313" key="2">
    <source>
        <dbReference type="EMBL" id="MBE9076545.1"/>
    </source>
</evidence>
<name>A0A8J7AJJ4_9CYAN</name>
<evidence type="ECO:0000313" key="3">
    <source>
        <dbReference type="Proteomes" id="UP000636505"/>
    </source>
</evidence>
<proteinExistence type="predicted"/>
<dbReference type="InterPro" id="IPR011335">
    <property type="entry name" value="Restrct_endonuc-II-like"/>
</dbReference>
<dbReference type="Pfam" id="PF05685">
    <property type="entry name" value="Uma2"/>
    <property type="match status" value="1"/>
</dbReference>
<accession>A0A8J7AJJ4</accession>
<organism evidence="2 3">
    <name type="scientific">Vasconcelosia minhoensis LEGE 07310</name>
    <dbReference type="NCBI Taxonomy" id="915328"/>
    <lineage>
        <taxon>Bacteria</taxon>
        <taxon>Bacillati</taxon>
        <taxon>Cyanobacteriota</taxon>
        <taxon>Cyanophyceae</taxon>
        <taxon>Nodosilineales</taxon>
        <taxon>Cymatolegaceae</taxon>
        <taxon>Vasconcelosia</taxon>
        <taxon>Vasconcelosia minhoensis</taxon>
    </lineage>
</organism>
<gene>
    <name evidence="2" type="ORF">IQ241_04420</name>
</gene>
<dbReference type="InterPro" id="IPR012296">
    <property type="entry name" value="Nuclease_put_TT1808"/>
</dbReference>
<comment type="caution">
    <text evidence="2">The sequence shown here is derived from an EMBL/GenBank/DDBJ whole genome shotgun (WGS) entry which is preliminary data.</text>
</comment>
<dbReference type="Proteomes" id="UP000636505">
    <property type="component" value="Unassembled WGS sequence"/>
</dbReference>
<protein>
    <submittedName>
        <fullName evidence="2">Uma2 family endonuclease</fullName>
    </submittedName>
</protein>
<dbReference type="RefSeq" id="WP_193905209.1">
    <property type="nucleotide sequence ID" value="NZ_JADEXG010000007.1"/>
</dbReference>
<dbReference type="SUPFAM" id="SSF52980">
    <property type="entry name" value="Restriction endonuclease-like"/>
    <property type="match status" value="1"/>
</dbReference>
<evidence type="ECO:0000259" key="1">
    <source>
        <dbReference type="Pfam" id="PF05685"/>
    </source>
</evidence>
<dbReference type="CDD" id="cd06260">
    <property type="entry name" value="DUF820-like"/>
    <property type="match status" value="1"/>
</dbReference>
<dbReference type="PANTHER" id="PTHR34107:SF1">
    <property type="entry name" value="SLL0198 PROTEIN"/>
    <property type="match status" value="1"/>
</dbReference>
<dbReference type="EMBL" id="JADEXG010000007">
    <property type="protein sequence ID" value="MBE9076545.1"/>
    <property type="molecule type" value="Genomic_DNA"/>
</dbReference>
<dbReference type="Gene3D" id="3.90.1570.10">
    <property type="entry name" value="tt1808, chain A"/>
    <property type="match status" value="1"/>
</dbReference>
<sequence>MVQTPSKFITLDEFLRLPETKPASEYINGRAIQKPMPKGQHSRIQQKLVNAINAVTEDAQIALALPELRCTFGDRSTVPDIAVFLWERLPTDGGGTLANAFTIAPDWTLEILSPEQSTTRVTSNIFHCLNYGCRMGWLIDPSEQLVQIYSPNERPISLESVEDRLPIPEFATGLQLTVGQLFGWLKVR</sequence>
<keyword evidence="2" id="KW-0540">Nuclease</keyword>
<feature type="domain" description="Putative restriction endonuclease" evidence="1">
    <location>
        <begin position="11"/>
        <end position="178"/>
    </location>
</feature>
<keyword evidence="3" id="KW-1185">Reference proteome</keyword>
<dbReference type="InterPro" id="IPR008538">
    <property type="entry name" value="Uma2"/>
</dbReference>
<dbReference type="PANTHER" id="PTHR34107">
    <property type="entry name" value="SLL0198 PROTEIN-RELATED"/>
    <property type="match status" value="1"/>
</dbReference>